<reference evidence="3" key="1">
    <citation type="submission" date="2016-01" db="EMBL/GenBank/DDBJ databases">
        <title>Draft genome of Chromobacterium sp. F49.</title>
        <authorList>
            <person name="Hong K.W."/>
        </authorList>
    </citation>
    <scope>NUCLEOTIDE SEQUENCE [LARGE SCALE GENOMIC DNA]</scope>
    <source>
        <strain evidence="3">CN3</strain>
    </source>
</reference>
<feature type="transmembrane region" description="Helical" evidence="1">
    <location>
        <begin position="6"/>
        <end position="24"/>
    </location>
</feature>
<keyword evidence="3" id="KW-1185">Reference proteome</keyword>
<evidence type="ECO:0000256" key="1">
    <source>
        <dbReference type="SAM" id="Phobius"/>
    </source>
</evidence>
<sequence length="149" mass="16307">MVVVNLAMMTAAFVLALMMTVDLVRHIWRRRRCDRPSHPVTVWRGMVLCFATGIGLRSGGAAVVLWGWNPLRPDDTGALLLLQRMIDPVAVAFGLTGLAIAYLSAPGVVYQLRRKPHPLDFWTKLPLLWRPAAIVGLSVAAAIGVVATR</sequence>
<comment type="caution">
    <text evidence="2">The sequence shown here is derived from an EMBL/GenBank/DDBJ whole genome shotgun (WGS) entry which is preliminary data.</text>
</comment>
<gene>
    <name evidence="2" type="ORF">AVT10_12095</name>
</gene>
<protein>
    <submittedName>
        <fullName evidence="2">Uncharacterized protein</fullName>
    </submittedName>
</protein>
<evidence type="ECO:0000313" key="3">
    <source>
        <dbReference type="Proteomes" id="UP000076609"/>
    </source>
</evidence>
<keyword evidence="1" id="KW-0812">Transmembrane</keyword>
<keyword evidence="1" id="KW-0472">Membrane</keyword>
<dbReference type="EMBL" id="LQQO01000008">
    <property type="protein sequence ID" value="KZE16235.1"/>
    <property type="molecule type" value="Genomic_DNA"/>
</dbReference>
<feature type="transmembrane region" description="Helical" evidence="1">
    <location>
        <begin position="45"/>
        <end position="68"/>
    </location>
</feature>
<feature type="transmembrane region" description="Helical" evidence="1">
    <location>
        <begin position="127"/>
        <end position="147"/>
    </location>
</feature>
<accession>A0ABR5YDQ5</accession>
<evidence type="ECO:0000313" key="2">
    <source>
        <dbReference type="EMBL" id="KZE16235.1"/>
    </source>
</evidence>
<proteinExistence type="predicted"/>
<keyword evidence="1" id="KW-1133">Transmembrane helix</keyword>
<dbReference type="Proteomes" id="UP000076609">
    <property type="component" value="Unassembled WGS sequence"/>
</dbReference>
<organism evidence="2 3">
    <name type="scientific">Sphingomonas hankookensis</name>
    <dbReference type="NCBI Taxonomy" id="563996"/>
    <lineage>
        <taxon>Bacteria</taxon>
        <taxon>Pseudomonadati</taxon>
        <taxon>Pseudomonadota</taxon>
        <taxon>Alphaproteobacteria</taxon>
        <taxon>Sphingomonadales</taxon>
        <taxon>Sphingomonadaceae</taxon>
        <taxon>Sphingomonas</taxon>
    </lineage>
</organism>
<feature type="transmembrane region" description="Helical" evidence="1">
    <location>
        <begin position="88"/>
        <end position="106"/>
    </location>
</feature>
<name>A0ABR5YDQ5_9SPHN</name>